<dbReference type="InterPro" id="IPR029070">
    <property type="entry name" value="Chitinase_insertion_sf"/>
</dbReference>
<proteinExistence type="inferred from homology"/>
<organism evidence="11 12">
    <name type="scientific">Aureibacter tunicatorum</name>
    <dbReference type="NCBI Taxonomy" id="866807"/>
    <lineage>
        <taxon>Bacteria</taxon>
        <taxon>Pseudomonadati</taxon>
        <taxon>Bacteroidota</taxon>
        <taxon>Cytophagia</taxon>
        <taxon>Cytophagales</taxon>
        <taxon>Persicobacteraceae</taxon>
        <taxon>Aureibacter</taxon>
    </lineage>
</organism>
<dbReference type="EC" id="3.2.1.14" evidence="2"/>
<dbReference type="Pfam" id="PF00704">
    <property type="entry name" value="Glyco_hydro_18"/>
    <property type="match status" value="1"/>
</dbReference>
<feature type="region of interest" description="Disordered" evidence="8">
    <location>
        <begin position="27"/>
        <end position="64"/>
    </location>
</feature>
<dbReference type="GO" id="GO:0008061">
    <property type="term" value="F:chitin binding"/>
    <property type="evidence" value="ECO:0007669"/>
    <property type="project" value="InterPro"/>
</dbReference>
<keyword evidence="4" id="KW-0146">Chitin degradation</keyword>
<evidence type="ECO:0000256" key="8">
    <source>
        <dbReference type="SAM" id="MobiDB-lite"/>
    </source>
</evidence>
<name>A0AAE3XIF0_9BACT</name>
<dbReference type="SMART" id="SM00636">
    <property type="entry name" value="Glyco_18"/>
    <property type="match status" value="1"/>
</dbReference>
<evidence type="ECO:0000256" key="4">
    <source>
        <dbReference type="ARBA" id="ARBA00023024"/>
    </source>
</evidence>
<accession>A0AAE3XIF0</accession>
<dbReference type="PROSITE" id="PS51910">
    <property type="entry name" value="GH18_2"/>
    <property type="match status" value="1"/>
</dbReference>
<keyword evidence="3 6" id="KW-0378">Hydrolase</keyword>
<comment type="catalytic activity">
    <reaction evidence="1">
        <text>Random endo-hydrolysis of N-acetyl-beta-D-glucosaminide (1-&gt;4)-beta-linkages in chitin and chitodextrins.</text>
        <dbReference type="EC" id="3.2.1.14"/>
    </reaction>
</comment>
<dbReference type="Gene3D" id="3.20.20.80">
    <property type="entry name" value="Glycosidases"/>
    <property type="match status" value="1"/>
</dbReference>
<dbReference type="InterPro" id="IPR011583">
    <property type="entry name" value="Chitinase_II/V-like_cat"/>
</dbReference>
<dbReference type="AlphaFoldDB" id="A0AAE3XIF0"/>
<dbReference type="InterPro" id="IPR017853">
    <property type="entry name" value="GH"/>
</dbReference>
<keyword evidence="9" id="KW-0732">Signal</keyword>
<gene>
    <name evidence="11" type="ORF">HNQ88_000353</name>
</gene>
<dbReference type="GO" id="GO:0005576">
    <property type="term" value="C:extracellular region"/>
    <property type="evidence" value="ECO:0007669"/>
    <property type="project" value="TreeGrafter"/>
</dbReference>
<sequence length="525" mass="59226">MKRNLIYIMMALFIMTGMLYSCKDDSDVTEITDPSDPNNPENPDDPSDGNDPLDPANPNPPSTIGGKQVIGYITQWDAWKTSEHGLPDQGVCNQLNLDFSKYTILNYSFFGVAKDGSIHSGDYRNKDIWMQGVEQDPNHLLRNVYDSWDYWLLYGDLDLVHEISEWNQDKLNGEYENYNGGWKHIPTGLTGEFPIPLHKTGSAKGLFELSKENNTKLMASIGGWSMCKHFPEMAADPAKRKRFIEDCKILIRMGFDGIDLDWEYPGPFAGMNFTGSQSDFVNFEKLVEELRAELGENRLITSCFSTVPQKLQGFNWGKLNGLMDFYNIMSYDMHGGWSTKAGHNSPLYPYDGEEEGTLSWETTRQALTNSGIQMSKVNMGMPFYGRAVVTQGNAALHTPLVKRSMTIQPDGAIESAADYDNFGQFDGTPFFSYIDKNTAGWTRHWDDQAKVPYKTNGNYFISYDDQESIRLKAEYIKDNNLAGAIVWQVYGDVNYGSVSSVYGGKLRQTSNNQSPLIDTVVDTFQ</sequence>
<reference evidence="11" key="1">
    <citation type="submission" date="2023-07" db="EMBL/GenBank/DDBJ databases">
        <title>Genomic Encyclopedia of Type Strains, Phase IV (KMG-IV): sequencing the most valuable type-strain genomes for metagenomic binning, comparative biology and taxonomic classification.</title>
        <authorList>
            <person name="Goeker M."/>
        </authorList>
    </citation>
    <scope>NUCLEOTIDE SEQUENCE</scope>
    <source>
        <strain evidence="11">DSM 26174</strain>
    </source>
</reference>
<evidence type="ECO:0000313" key="11">
    <source>
        <dbReference type="EMBL" id="MDR6237377.1"/>
    </source>
</evidence>
<keyword evidence="12" id="KW-1185">Reference proteome</keyword>
<dbReference type="EMBL" id="JAVDQD010000001">
    <property type="protein sequence ID" value="MDR6237377.1"/>
    <property type="molecule type" value="Genomic_DNA"/>
</dbReference>
<keyword evidence="5 6" id="KW-0326">Glycosidase</keyword>
<keyword evidence="4" id="KW-0119">Carbohydrate metabolism</keyword>
<comment type="caution">
    <text evidence="11">The sequence shown here is derived from an EMBL/GenBank/DDBJ whole genome shotgun (WGS) entry which is preliminary data.</text>
</comment>
<evidence type="ECO:0000256" key="2">
    <source>
        <dbReference type="ARBA" id="ARBA00012729"/>
    </source>
</evidence>
<evidence type="ECO:0000256" key="9">
    <source>
        <dbReference type="SAM" id="SignalP"/>
    </source>
</evidence>
<dbReference type="GO" id="GO:0006032">
    <property type="term" value="P:chitin catabolic process"/>
    <property type="evidence" value="ECO:0007669"/>
    <property type="project" value="UniProtKB-KW"/>
</dbReference>
<dbReference type="PANTHER" id="PTHR11177:SF317">
    <property type="entry name" value="CHITINASE 12-RELATED"/>
    <property type="match status" value="1"/>
</dbReference>
<feature type="chain" id="PRO_5042032701" description="chitinase" evidence="9">
    <location>
        <begin position="24"/>
        <end position="525"/>
    </location>
</feature>
<dbReference type="InterPro" id="IPR001579">
    <property type="entry name" value="Glyco_hydro_18_chit_AS"/>
</dbReference>
<protein>
    <recommendedName>
        <fullName evidence="2">chitinase</fullName>
        <ecNumber evidence="2">3.2.1.14</ecNumber>
    </recommendedName>
</protein>
<dbReference type="GO" id="GO:0005975">
    <property type="term" value="P:carbohydrate metabolic process"/>
    <property type="evidence" value="ECO:0007669"/>
    <property type="project" value="InterPro"/>
</dbReference>
<evidence type="ECO:0000313" key="12">
    <source>
        <dbReference type="Proteomes" id="UP001185092"/>
    </source>
</evidence>
<dbReference type="RefSeq" id="WP_309936838.1">
    <property type="nucleotide sequence ID" value="NZ_AP025305.1"/>
</dbReference>
<dbReference type="PROSITE" id="PS51257">
    <property type="entry name" value="PROKAR_LIPOPROTEIN"/>
    <property type="match status" value="1"/>
</dbReference>
<dbReference type="Proteomes" id="UP001185092">
    <property type="component" value="Unassembled WGS sequence"/>
</dbReference>
<dbReference type="GO" id="GO:0008843">
    <property type="term" value="F:endochitinase activity"/>
    <property type="evidence" value="ECO:0007669"/>
    <property type="project" value="UniProtKB-EC"/>
</dbReference>
<feature type="signal peptide" evidence="9">
    <location>
        <begin position="1"/>
        <end position="23"/>
    </location>
</feature>
<dbReference type="Gene3D" id="3.10.50.10">
    <property type="match status" value="1"/>
</dbReference>
<feature type="domain" description="GH18" evidence="10">
    <location>
        <begin position="67"/>
        <end position="525"/>
    </location>
</feature>
<dbReference type="PROSITE" id="PS01095">
    <property type="entry name" value="GH18_1"/>
    <property type="match status" value="1"/>
</dbReference>
<evidence type="ECO:0000256" key="7">
    <source>
        <dbReference type="RuleBase" id="RU004453"/>
    </source>
</evidence>
<evidence type="ECO:0000259" key="10">
    <source>
        <dbReference type="PROSITE" id="PS51910"/>
    </source>
</evidence>
<comment type="similarity">
    <text evidence="7">Belongs to the glycosyl hydrolase 18 family.</text>
</comment>
<evidence type="ECO:0000256" key="5">
    <source>
        <dbReference type="ARBA" id="ARBA00023295"/>
    </source>
</evidence>
<dbReference type="SUPFAM" id="SSF54556">
    <property type="entry name" value="Chitinase insertion domain"/>
    <property type="match status" value="1"/>
</dbReference>
<evidence type="ECO:0000256" key="6">
    <source>
        <dbReference type="RuleBase" id="RU000489"/>
    </source>
</evidence>
<keyword evidence="4" id="KW-0624">Polysaccharide degradation</keyword>
<dbReference type="SUPFAM" id="SSF51445">
    <property type="entry name" value="(Trans)glycosidases"/>
    <property type="match status" value="1"/>
</dbReference>
<evidence type="ECO:0000256" key="3">
    <source>
        <dbReference type="ARBA" id="ARBA00022801"/>
    </source>
</evidence>
<evidence type="ECO:0000256" key="1">
    <source>
        <dbReference type="ARBA" id="ARBA00000822"/>
    </source>
</evidence>
<dbReference type="PANTHER" id="PTHR11177">
    <property type="entry name" value="CHITINASE"/>
    <property type="match status" value="1"/>
</dbReference>
<dbReference type="InterPro" id="IPR001223">
    <property type="entry name" value="Glyco_hydro18_cat"/>
</dbReference>
<dbReference type="InterPro" id="IPR050314">
    <property type="entry name" value="Glycosyl_Hydrlase_18"/>
</dbReference>